<dbReference type="Pfam" id="PF00646">
    <property type="entry name" value="F-box"/>
    <property type="match status" value="1"/>
</dbReference>
<dbReference type="PaxDb" id="3218-PP1S217_21V6.1"/>
<dbReference type="OrthoDB" id="612216at2759"/>
<dbReference type="InterPro" id="IPR015915">
    <property type="entry name" value="Kelch-typ_b-propeller"/>
</dbReference>
<dbReference type="SUPFAM" id="SSF81383">
    <property type="entry name" value="F-box domain"/>
    <property type="match status" value="1"/>
</dbReference>
<dbReference type="Gramene" id="Pp3c26_8420V3.1">
    <property type="protein sequence ID" value="PAC:32918226.CDS.1"/>
    <property type="gene ID" value="Pp3c26_8420"/>
</dbReference>
<reference evidence="2 4" key="2">
    <citation type="journal article" date="2018" name="Plant J.">
        <title>The Physcomitrella patens chromosome-scale assembly reveals moss genome structure and evolution.</title>
        <authorList>
            <person name="Lang D."/>
            <person name="Ullrich K.K."/>
            <person name="Murat F."/>
            <person name="Fuchs J."/>
            <person name="Jenkins J."/>
            <person name="Haas F.B."/>
            <person name="Piednoel M."/>
            <person name="Gundlach H."/>
            <person name="Van Bel M."/>
            <person name="Meyberg R."/>
            <person name="Vives C."/>
            <person name="Morata J."/>
            <person name="Symeonidi A."/>
            <person name="Hiss M."/>
            <person name="Muchero W."/>
            <person name="Kamisugi Y."/>
            <person name="Saleh O."/>
            <person name="Blanc G."/>
            <person name="Decker E.L."/>
            <person name="van Gessel N."/>
            <person name="Grimwood J."/>
            <person name="Hayes R.D."/>
            <person name="Graham S.W."/>
            <person name="Gunter L.E."/>
            <person name="McDaniel S.F."/>
            <person name="Hoernstein S.N.W."/>
            <person name="Larsson A."/>
            <person name="Li F.W."/>
            <person name="Perroud P.F."/>
            <person name="Phillips J."/>
            <person name="Ranjan P."/>
            <person name="Rokshar D.S."/>
            <person name="Rothfels C.J."/>
            <person name="Schneider L."/>
            <person name="Shu S."/>
            <person name="Stevenson D.W."/>
            <person name="Thummler F."/>
            <person name="Tillich M."/>
            <person name="Villarreal Aguilar J.C."/>
            <person name="Widiez T."/>
            <person name="Wong G.K."/>
            <person name="Wymore A."/>
            <person name="Zhang Y."/>
            <person name="Zimmer A.D."/>
            <person name="Quatrano R.S."/>
            <person name="Mayer K.F.X."/>
            <person name="Goodstein D."/>
            <person name="Casacuberta J.M."/>
            <person name="Vandepoele K."/>
            <person name="Reski R."/>
            <person name="Cuming A.C."/>
            <person name="Tuskan G.A."/>
            <person name="Maumus F."/>
            <person name="Salse J."/>
            <person name="Schmutz J."/>
            <person name="Rensing S.A."/>
        </authorList>
    </citation>
    <scope>NUCLEOTIDE SEQUENCE [LARGE SCALE GENOMIC DNA]</scope>
    <source>
        <strain evidence="3 4">cv. Gransden 2004</strain>
    </source>
</reference>
<dbReference type="PANTHER" id="PTHR31672">
    <property type="entry name" value="BNACNNG10540D PROTEIN"/>
    <property type="match status" value="1"/>
</dbReference>
<evidence type="ECO:0000313" key="4">
    <source>
        <dbReference type="Proteomes" id="UP000006727"/>
    </source>
</evidence>
<dbReference type="InterPro" id="IPR036047">
    <property type="entry name" value="F-box-like_dom_sf"/>
</dbReference>
<organism evidence="2">
    <name type="scientific">Physcomitrium patens</name>
    <name type="common">Spreading-leaved earth moss</name>
    <name type="synonym">Physcomitrella patens</name>
    <dbReference type="NCBI Taxonomy" id="3218"/>
    <lineage>
        <taxon>Eukaryota</taxon>
        <taxon>Viridiplantae</taxon>
        <taxon>Streptophyta</taxon>
        <taxon>Embryophyta</taxon>
        <taxon>Bryophyta</taxon>
        <taxon>Bryophytina</taxon>
        <taxon>Bryopsida</taxon>
        <taxon>Funariidae</taxon>
        <taxon>Funariales</taxon>
        <taxon>Funariaceae</taxon>
        <taxon>Physcomitrium</taxon>
    </lineage>
</organism>
<dbReference type="EnsemblPlants" id="Pp3c26_8420V3.1">
    <property type="protein sequence ID" value="PAC:32918226.CDS.1"/>
    <property type="gene ID" value="Pp3c26_8420"/>
</dbReference>
<dbReference type="GeneID" id="112277904"/>
<dbReference type="AlphaFoldDB" id="A0A2K1ICC1"/>
<reference evidence="2 4" key="1">
    <citation type="journal article" date="2008" name="Science">
        <title>The Physcomitrella genome reveals evolutionary insights into the conquest of land by plants.</title>
        <authorList>
            <person name="Rensing S."/>
            <person name="Lang D."/>
            <person name="Zimmer A."/>
            <person name="Terry A."/>
            <person name="Salamov A."/>
            <person name="Shapiro H."/>
            <person name="Nishiyama T."/>
            <person name="Perroud P.-F."/>
            <person name="Lindquist E."/>
            <person name="Kamisugi Y."/>
            <person name="Tanahashi T."/>
            <person name="Sakakibara K."/>
            <person name="Fujita T."/>
            <person name="Oishi K."/>
            <person name="Shin-I T."/>
            <person name="Kuroki Y."/>
            <person name="Toyoda A."/>
            <person name="Suzuki Y."/>
            <person name="Hashimoto A."/>
            <person name="Yamaguchi K."/>
            <person name="Sugano A."/>
            <person name="Kohara Y."/>
            <person name="Fujiyama A."/>
            <person name="Anterola A."/>
            <person name="Aoki S."/>
            <person name="Ashton N."/>
            <person name="Barbazuk W.B."/>
            <person name="Barker E."/>
            <person name="Bennetzen J."/>
            <person name="Bezanilla M."/>
            <person name="Blankenship R."/>
            <person name="Cho S.H."/>
            <person name="Dutcher S."/>
            <person name="Estelle M."/>
            <person name="Fawcett J.A."/>
            <person name="Gundlach H."/>
            <person name="Hanada K."/>
            <person name="Heyl A."/>
            <person name="Hicks K.A."/>
            <person name="Hugh J."/>
            <person name="Lohr M."/>
            <person name="Mayer K."/>
            <person name="Melkozernov A."/>
            <person name="Murata T."/>
            <person name="Nelson D."/>
            <person name="Pils B."/>
            <person name="Prigge M."/>
            <person name="Reiss B."/>
            <person name="Renner T."/>
            <person name="Rombauts S."/>
            <person name="Rushton P."/>
            <person name="Sanderfoot A."/>
            <person name="Schween G."/>
            <person name="Shiu S.-H."/>
            <person name="Stueber K."/>
            <person name="Theodoulou F.L."/>
            <person name="Tu H."/>
            <person name="Van de Peer Y."/>
            <person name="Verrier P.J."/>
            <person name="Waters E."/>
            <person name="Wood A."/>
            <person name="Yang L."/>
            <person name="Cove D."/>
            <person name="Cuming A."/>
            <person name="Hasebe M."/>
            <person name="Lucas S."/>
            <person name="Mishler D.B."/>
            <person name="Reski R."/>
            <person name="Grigoriev I."/>
            <person name="Quatrano R.S."/>
            <person name="Boore J.L."/>
        </authorList>
    </citation>
    <scope>NUCLEOTIDE SEQUENCE [LARGE SCALE GENOMIC DNA]</scope>
    <source>
        <strain evidence="3 4">cv. Gransden 2004</strain>
    </source>
</reference>
<protein>
    <recommendedName>
        <fullName evidence="1">F-box domain-containing protein</fullName>
    </recommendedName>
</protein>
<gene>
    <name evidence="3" type="primary">LOC112277904</name>
    <name evidence="2" type="ORF">PHYPA_030398</name>
</gene>
<evidence type="ECO:0000259" key="1">
    <source>
        <dbReference type="Pfam" id="PF00646"/>
    </source>
</evidence>
<reference evidence="3" key="3">
    <citation type="submission" date="2020-12" db="UniProtKB">
        <authorList>
            <consortium name="EnsemblPlants"/>
        </authorList>
    </citation>
    <scope>IDENTIFICATION</scope>
</reference>
<dbReference type="EMBL" id="ABEU02000026">
    <property type="protein sequence ID" value="PNR26917.1"/>
    <property type="molecule type" value="Genomic_DNA"/>
</dbReference>
<proteinExistence type="predicted"/>
<dbReference type="InterPro" id="IPR050796">
    <property type="entry name" value="SCF_F-box_component"/>
</dbReference>
<dbReference type="Gramene" id="Pp3c26_8420V3.2">
    <property type="protein sequence ID" value="PAC:32918227.CDS.1"/>
    <property type="gene ID" value="Pp3c26_8420"/>
</dbReference>
<dbReference type="Gene3D" id="1.20.1280.50">
    <property type="match status" value="1"/>
</dbReference>
<dbReference type="Proteomes" id="UP000006727">
    <property type="component" value="Chromosome 26"/>
</dbReference>
<keyword evidence="4" id="KW-1185">Reference proteome</keyword>
<name>A0A2K1ICC1_PHYPA</name>
<evidence type="ECO:0000313" key="3">
    <source>
        <dbReference type="EnsemblPlants" id="PAC:32918226.CDS.1"/>
    </source>
</evidence>
<dbReference type="GO" id="GO:0031146">
    <property type="term" value="P:SCF-dependent proteasomal ubiquitin-dependent protein catabolic process"/>
    <property type="evidence" value="ECO:0000318"/>
    <property type="project" value="GO_Central"/>
</dbReference>
<dbReference type="EnsemblPlants" id="Pp3c26_8420V3.2">
    <property type="protein sequence ID" value="PAC:32918227.CDS.1"/>
    <property type="gene ID" value="Pp3c26_8420"/>
</dbReference>
<dbReference type="RefSeq" id="XP_024366517.1">
    <property type="nucleotide sequence ID" value="XM_024510749.1"/>
</dbReference>
<dbReference type="SUPFAM" id="SSF117281">
    <property type="entry name" value="Kelch motif"/>
    <property type="match status" value="1"/>
</dbReference>
<dbReference type="InterPro" id="IPR001810">
    <property type="entry name" value="F-box_dom"/>
</dbReference>
<accession>A0A2K1ICC1</accession>
<sequence length="393" mass="44667">MEVVHLDRSLHNVFASREKLQLRVSAQLSRASQDLFGELELDPAIWSSMPDSVLHHVFTKLPVKSLIRVRSLSKFWMSVDFFSNGELDTKQGRFALYKGRPSLSCHKHEAWVFDTPAQEWCKFPVGPFPSPLNFSGPFAAVGGLLCYISDTSPAGTLEVLVGNPVTSTWRLLPPNLNLYEFPTLTQMSVDHDHYSITLVGVCEDMGALVIEIYDSKPNAWHRAEAVPPQTGSCYNLFRGDEFLGLATIDKRSKSVKRLVYPPALQESSFLNRYEDKCWILESRGSLFMCSNAARKEGIWQSLGAEWHKYCALPKELHKYEKTALYLSNEVMVLVGTDPHCFTPQFEDVDPHTITMFNMKTHLWITLPMIESIFGNTDEILPGLMFEPRFDRKP</sequence>
<dbReference type="GO" id="GO:0004842">
    <property type="term" value="F:ubiquitin-protein transferase activity"/>
    <property type="evidence" value="ECO:0000318"/>
    <property type="project" value="GO_Central"/>
</dbReference>
<feature type="domain" description="F-box" evidence="1">
    <location>
        <begin position="46"/>
        <end position="78"/>
    </location>
</feature>
<evidence type="ECO:0000313" key="2">
    <source>
        <dbReference type="EMBL" id="PNR26917.1"/>
    </source>
</evidence>